<reference evidence="1 2" key="1">
    <citation type="submission" date="2017-09" db="EMBL/GenBank/DDBJ databases">
        <title>WGS assembly of Aquilegia coerulea Goldsmith.</title>
        <authorList>
            <person name="Hodges S."/>
            <person name="Kramer E."/>
            <person name="Nordborg M."/>
            <person name="Tomkins J."/>
            <person name="Borevitz J."/>
            <person name="Derieg N."/>
            <person name="Yan J."/>
            <person name="Mihaltcheva S."/>
            <person name="Hayes R.D."/>
            <person name="Rokhsar D."/>
        </authorList>
    </citation>
    <scope>NUCLEOTIDE SEQUENCE [LARGE SCALE GENOMIC DNA]</scope>
    <source>
        <strain evidence="2">cv. Goldsmith</strain>
    </source>
</reference>
<gene>
    <name evidence="1" type="ORF">AQUCO_01300453v1</name>
</gene>
<accession>A0A2G5E2D6</accession>
<protein>
    <submittedName>
        <fullName evidence="1">Uncharacterized protein</fullName>
    </submittedName>
</protein>
<dbReference type="EMBL" id="KZ305030">
    <property type="protein sequence ID" value="PIA49697.1"/>
    <property type="molecule type" value="Genomic_DNA"/>
</dbReference>
<dbReference type="Proteomes" id="UP000230069">
    <property type="component" value="Unassembled WGS sequence"/>
</dbReference>
<name>A0A2G5E2D6_AQUCA</name>
<evidence type="ECO:0000313" key="1">
    <source>
        <dbReference type="EMBL" id="PIA49697.1"/>
    </source>
</evidence>
<evidence type="ECO:0000313" key="2">
    <source>
        <dbReference type="Proteomes" id="UP000230069"/>
    </source>
</evidence>
<organism evidence="1 2">
    <name type="scientific">Aquilegia coerulea</name>
    <name type="common">Rocky mountain columbine</name>
    <dbReference type="NCBI Taxonomy" id="218851"/>
    <lineage>
        <taxon>Eukaryota</taxon>
        <taxon>Viridiplantae</taxon>
        <taxon>Streptophyta</taxon>
        <taxon>Embryophyta</taxon>
        <taxon>Tracheophyta</taxon>
        <taxon>Spermatophyta</taxon>
        <taxon>Magnoliopsida</taxon>
        <taxon>Ranunculales</taxon>
        <taxon>Ranunculaceae</taxon>
        <taxon>Thalictroideae</taxon>
        <taxon>Aquilegia</taxon>
    </lineage>
</organism>
<proteinExistence type="predicted"/>
<sequence>MNFCILKCKYKVLTRNQHFSFQNWMSFNHQDSIHTIVIIIYQTTAESTLNLLDYQSRVIINKRVGVQQTSGRFSLRGMKKEIPEIIIHIRCLEANFKISKVLGISP</sequence>
<keyword evidence="2" id="KW-1185">Reference proteome</keyword>
<dbReference type="InParanoid" id="A0A2G5E2D6"/>
<dbReference type="AlphaFoldDB" id="A0A2G5E2D6"/>